<dbReference type="PANTHER" id="PTHR43477">
    <property type="entry name" value="DIHYDROANTICAPSIN 7-DEHYDROGENASE"/>
    <property type="match status" value="1"/>
</dbReference>
<accession>A0A8J3B0Q7</accession>
<dbReference type="EMBL" id="BMDP01000004">
    <property type="protein sequence ID" value="GGI55601.1"/>
    <property type="molecule type" value="Genomic_DNA"/>
</dbReference>
<dbReference type="InterPro" id="IPR002347">
    <property type="entry name" value="SDR_fam"/>
</dbReference>
<dbReference type="Proteomes" id="UP000627205">
    <property type="component" value="Unassembled WGS sequence"/>
</dbReference>
<dbReference type="PANTHER" id="PTHR43477:SF1">
    <property type="entry name" value="DIHYDROANTICAPSIN 7-DEHYDROGENASE"/>
    <property type="match status" value="1"/>
</dbReference>
<reference evidence="3" key="1">
    <citation type="journal article" date="2014" name="Int. J. Syst. Evol. Microbiol.">
        <title>Complete genome sequence of Corynebacterium casei LMG S-19264T (=DSM 44701T), isolated from a smear-ripened cheese.</title>
        <authorList>
            <consortium name="US DOE Joint Genome Institute (JGI-PGF)"/>
            <person name="Walter F."/>
            <person name="Albersmeier A."/>
            <person name="Kalinowski J."/>
            <person name="Ruckert C."/>
        </authorList>
    </citation>
    <scope>NUCLEOTIDE SEQUENCE</scope>
    <source>
        <strain evidence="3">CCM 7664</strain>
    </source>
</reference>
<gene>
    <name evidence="3" type="ORF">GCM10011430_27750</name>
</gene>
<keyword evidence="2" id="KW-0560">Oxidoreductase</keyword>
<comment type="similarity">
    <text evidence="1">Belongs to the short-chain dehydrogenases/reductases (SDR) family.</text>
</comment>
<evidence type="ECO:0000313" key="4">
    <source>
        <dbReference type="Proteomes" id="UP000627205"/>
    </source>
</evidence>
<protein>
    <submittedName>
        <fullName evidence="3">Short-chain dehydrogenase/reductase</fullName>
    </submittedName>
</protein>
<dbReference type="CDD" id="cd05233">
    <property type="entry name" value="SDR_c"/>
    <property type="match status" value="1"/>
</dbReference>
<dbReference type="Pfam" id="PF13561">
    <property type="entry name" value="adh_short_C2"/>
    <property type="match status" value="1"/>
</dbReference>
<keyword evidence="4" id="KW-1185">Reference proteome</keyword>
<evidence type="ECO:0000313" key="3">
    <source>
        <dbReference type="EMBL" id="GGI55601.1"/>
    </source>
</evidence>
<name>A0A8J3B0Q7_9BURK</name>
<evidence type="ECO:0000256" key="2">
    <source>
        <dbReference type="ARBA" id="ARBA00023002"/>
    </source>
</evidence>
<evidence type="ECO:0000256" key="1">
    <source>
        <dbReference type="ARBA" id="ARBA00006484"/>
    </source>
</evidence>
<dbReference type="PRINTS" id="PR00081">
    <property type="entry name" value="GDHRDH"/>
</dbReference>
<dbReference type="FunFam" id="3.40.50.720:FF:000084">
    <property type="entry name" value="Short-chain dehydrogenase reductase"/>
    <property type="match status" value="1"/>
</dbReference>
<dbReference type="AlphaFoldDB" id="A0A8J3B0Q7"/>
<dbReference type="PRINTS" id="PR00080">
    <property type="entry name" value="SDRFAMILY"/>
</dbReference>
<dbReference type="GO" id="GO:0016491">
    <property type="term" value="F:oxidoreductase activity"/>
    <property type="evidence" value="ECO:0007669"/>
    <property type="project" value="UniProtKB-KW"/>
</dbReference>
<dbReference type="InterPro" id="IPR036291">
    <property type="entry name" value="NAD(P)-bd_dom_sf"/>
</dbReference>
<organism evidence="3 4">
    <name type="scientific">Oxalicibacterium solurbis</name>
    <dbReference type="NCBI Taxonomy" id="69280"/>
    <lineage>
        <taxon>Bacteria</taxon>
        <taxon>Pseudomonadati</taxon>
        <taxon>Pseudomonadota</taxon>
        <taxon>Betaproteobacteria</taxon>
        <taxon>Burkholderiales</taxon>
        <taxon>Oxalobacteraceae</taxon>
        <taxon>Oxalicibacterium</taxon>
    </lineage>
</organism>
<dbReference type="SUPFAM" id="SSF51735">
    <property type="entry name" value="NAD(P)-binding Rossmann-fold domains"/>
    <property type="match status" value="1"/>
</dbReference>
<dbReference type="InterPro" id="IPR051122">
    <property type="entry name" value="SDR_DHRS6-like"/>
</dbReference>
<dbReference type="Gene3D" id="3.40.50.720">
    <property type="entry name" value="NAD(P)-binding Rossmann-like Domain"/>
    <property type="match status" value="1"/>
</dbReference>
<proteinExistence type="inferred from homology"/>
<dbReference type="RefSeq" id="WP_188422709.1">
    <property type="nucleotide sequence ID" value="NZ_BMDP01000004.1"/>
</dbReference>
<comment type="caution">
    <text evidence="3">The sequence shown here is derived from an EMBL/GenBank/DDBJ whole genome shotgun (WGS) entry which is preliminary data.</text>
</comment>
<reference evidence="3" key="2">
    <citation type="submission" date="2020-09" db="EMBL/GenBank/DDBJ databases">
        <authorList>
            <person name="Sun Q."/>
            <person name="Sedlacek I."/>
        </authorList>
    </citation>
    <scope>NUCLEOTIDE SEQUENCE</scope>
    <source>
        <strain evidence="3">CCM 7664</strain>
    </source>
</reference>
<sequence length="256" mass="27136">MEHANSADAFNLEGKRILVTGASSGIGHQIAITCAQMGAKVIITGRNETRLSSTFAALEGSGHLQIKADLIQTDDLERLASEAGIVNGIVHAAGISRLTPARQINQAHLDETFGSNVYAPLLLTRKILAKKSIAANGSILFVSAVASHIGPLASIAYSASKAALLGAMRTLALEVTKQGIRANCIVPGYVRTPMLERLNQNGGNIDEYTKLTPLGLGEPEDVAYAAVFYLSDASRWITRNYFVVDGGLTVPMDVYA</sequence>